<dbReference type="PROSITE" id="PS51897">
    <property type="entry name" value="ANNEXIN_2"/>
    <property type="match status" value="2"/>
</dbReference>
<dbReference type="Pfam" id="PF00191">
    <property type="entry name" value="Annexin"/>
    <property type="match status" value="3"/>
</dbReference>
<dbReference type="FunFam" id="1.10.220.10:FF:000014">
    <property type="entry name" value="annexin D4"/>
    <property type="match status" value="1"/>
</dbReference>
<dbReference type="Gene3D" id="1.10.220.10">
    <property type="entry name" value="Annexin"/>
    <property type="match status" value="4"/>
</dbReference>
<dbReference type="AlphaFoldDB" id="A0A1U8AY64"/>
<evidence type="ECO:0000313" key="7">
    <source>
        <dbReference type="Proteomes" id="UP000189703"/>
    </source>
</evidence>
<protein>
    <submittedName>
        <fullName evidence="8">Annexin D4-like</fullName>
    </submittedName>
</protein>
<dbReference type="PRINTS" id="PR01814">
    <property type="entry name" value="ANNEXINPLANT"/>
</dbReference>
<dbReference type="STRING" id="4432.A0A1U8AY64"/>
<feature type="binding site" evidence="6">
    <location>
        <position position="14"/>
    </location>
    <ligand>
        <name>Ca(2+)</name>
        <dbReference type="ChEBI" id="CHEBI:29108"/>
        <label>1</label>
    </ligand>
</feature>
<dbReference type="OMA" id="ILHPWER"/>
<name>A0A1U8AY64_NELNU</name>
<dbReference type="GO" id="GO:0005544">
    <property type="term" value="F:calcium-dependent phospholipid binding"/>
    <property type="evidence" value="ECO:0000318"/>
    <property type="project" value="GO_Central"/>
</dbReference>
<evidence type="ECO:0000256" key="6">
    <source>
        <dbReference type="PIRSR" id="PIRSR609118-1"/>
    </source>
</evidence>
<dbReference type="GO" id="GO:0005737">
    <property type="term" value="C:cytoplasm"/>
    <property type="evidence" value="ECO:0000318"/>
    <property type="project" value="GO_Central"/>
</dbReference>
<accession>A0A1U8AY64</accession>
<keyword evidence="5" id="KW-0111">Calcium/phospholipid-binding</keyword>
<dbReference type="SUPFAM" id="SSF47874">
    <property type="entry name" value="Annexin"/>
    <property type="match status" value="1"/>
</dbReference>
<dbReference type="GeneID" id="104608823"/>
<evidence type="ECO:0000256" key="2">
    <source>
        <dbReference type="ARBA" id="ARBA00022737"/>
    </source>
</evidence>
<dbReference type="FunCoup" id="A0A1U8AY64">
    <property type="interactions" value="143"/>
</dbReference>
<evidence type="ECO:0000313" key="8">
    <source>
        <dbReference type="RefSeq" id="XP_010273219.1"/>
    </source>
</evidence>
<evidence type="ECO:0000256" key="1">
    <source>
        <dbReference type="ARBA" id="ARBA00022723"/>
    </source>
</evidence>
<sequence>MAFPQDIDALTKAFSGFGVDENAIIWILGKWYPEQRRSFRKGCSQFFWEDERLFERWDDNHIAFLEREFLRFKNAMVLWILHPWERDARMAKEALKNREYDILIEIACTRSSEELLGTRRAYHSLFDHSIEEDVAYSVHDNNRNLLVALVSSYRYEGPKVNEEIAKKEAKTLWEAFKNVNKNPIEDGEVVRIITTRSKLHLKSVFNHYKVVSGKNIEEDLEEDSSLKDAIQCLSSPKAYFSRILDIAMMGGADEKHKEALTRIIVTQADAYMKEIAEEYLQQYGVSLSQKIEETTKGNYKDFLLTLVSRGV</sequence>
<dbReference type="GO" id="GO:0009409">
    <property type="term" value="P:response to cold"/>
    <property type="evidence" value="ECO:0000318"/>
    <property type="project" value="GO_Central"/>
</dbReference>
<dbReference type="InterPro" id="IPR018502">
    <property type="entry name" value="Annexin_repeat"/>
</dbReference>
<dbReference type="eggNOG" id="KOG0819">
    <property type="taxonomic scope" value="Eukaryota"/>
</dbReference>
<gene>
    <name evidence="8" type="primary">LOC104608823</name>
</gene>
<dbReference type="GO" id="GO:0009408">
    <property type="term" value="P:response to heat"/>
    <property type="evidence" value="ECO:0000318"/>
    <property type="project" value="GO_Central"/>
</dbReference>
<feature type="binding site" evidence="6">
    <location>
        <position position="295"/>
    </location>
    <ligand>
        <name>Ca(2+)</name>
        <dbReference type="ChEBI" id="CHEBI:29108"/>
        <label>3</label>
    </ligand>
</feature>
<dbReference type="GO" id="GO:0009651">
    <property type="term" value="P:response to salt stress"/>
    <property type="evidence" value="ECO:0000318"/>
    <property type="project" value="GO_Central"/>
</dbReference>
<dbReference type="FunFam" id="1.10.220.10:FF:000006">
    <property type="entry name" value="Annexin"/>
    <property type="match status" value="1"/>
</dbReference>
<dbReference type="SMART" id="SM00335">
    <property type="entry name" value="ANX"/>
    <property type="match status" value="3"/>
</dbReference>
<feature type="binding site" evidence="6">
    <location>
        <position position="251"/>
    </location>
    <ligand>
        <name>Ca(2+)</name>
        <dbReference type="ChEBI" id="CHEBI:29108"/>
        <label>1</label>
    </ligand>
</feature>
<dbReference type="PANTHER" id="PTHR10502">
    <property type="entry name" value="ANNEXIN"/>
    <property type="match status" value="1"/>
</dbReference>
<evidence type="ECO:0000256" key="3">
    <source>
        <dbReference type="ARBA" id="ARBA00022837"/>
    </source>
</evidence>
<dbReference type="PANTHER" id="PTHR10502:SF196">
    <property type="entry name" value="ANNEXIN D4"/>
    <property type="match status" value="1"/>
</dbReference>
<reference evidence="8" key="1">
    <citation type="submission" date="2025-08" db="UniProtKB">
        <authorList>
            <consortium name="RefSeq"/>
        </authorList>
    </citation>
    <scope>IDENTIFICATION</scope>
</reference>
<dbReference type="GO" id="GO:0001786">
    <property type="term" value="F:phosphatidylserine binding"/>
    <property type="evidence" value="ECO:0000318"/>
    <property type="project" value="GO_Central"/>
</dbReference>
<feature type="binding site" evidence="6">
    <location>
        <position position="16"/>
    </location>
    <ligand>
        <name>Ca(2+)</name>
        <dbReference type="ChEBI" id="CHEBI:29108"/>
        <label>1</label>
    </ligand>
</feature>
<dbReference type="KEGG" id="nnu:104608823"/>
<keyword evidence="2" id="KW-0677">Repeat</keyword>
<keyword evidence="7" id="KW-1185">Reference proteome</keyword>
<proteinExistence type="predicted"/>
<dbReference type="Proteomes" id="UP000189703">
    <property type="component" value="Unplaced"/>
</dbReference>
<feature type="binding site" evidence="6">
    <location>
        <position position="18"/>
    </location>
    <ligand>
        <name>Ca(2+)</name>
        <dbReference type="ChEBI" id="CHEBI:29108"/>
        <label>1</label>
    </ligand>
</feature>
<dbReference type="GO" id="GO:0005886">
    <property type="term" value="C:plasma membrane"/>
    <property type="evidence" value="ECO:0000318"/>
    <property type="project" value="GO_Central"/>
</dbReference>
<dbReference type="OrthoDB" id="37886at2759"/>
<evidence type="ECO:0000256" key="4">
    <source>
        <dbReference type="ARBA" id="ARBA00023216"/>
    </source>
</evidence>
<dbReference type="GO" id="GO:0009414">
    <property type="term" value="P:response to water deprivation"/>
    <property type="evidence" value="ECO:0000318"/>
    <property type="project" value="GO_Central"/>
</dbReference>
<keyword evidence="1 6" id="KW-0479">Metal-binding</keyword>
<dbReference type="InterPro" id="IPR037104">
    <property type="entry name" value="Annexin_sf"/>
</dbReference>
<keyword evidence="3 6" id="KW-0106">Calcium</keyword>
<evidence type="ECO:0000256" key="5">
    <source>
        <dbReference type="ARBA" id="ARBA00023302"/>
    </source>
</evidence>
<keyword evidence="4" id="KW-0041">Annexin</keyword>
<dbReference type="InterPro" id="IPR009118">
    <property type="entry name" value="AnnexinD_plant"/>
</dbReference>
<dbReference type="RefSeq" id="XP_010273219.1">
    <property type="nucleotide sequence ID" value="XM_010274917.2"/>
</dbReference>
<dbReference type="FunFam" id="1.10.220.10:FF:000021">
    <property type="entry name" value="annexin D4"/>
    <property type="match status" value="1"/>
</dbReference>
<organism evidence="7 8">
    <name type="scientific">Nelumbo nucifera</name>
    <name type="common">Sacred lotus</name>
    <dbReference type="NCBI Taxonomy" id="4432"/>
    <lineage>
        <taxon>Eukaryota</taxon>
        <taxon>Viridiplantae</taxon>
        <taxon>Streptophyta</taxon>
        <taxon>Embryophyta</taxon>
        <taxon>Tracheophyta</taxon>
        <taxon>Spermatophyta</taxon>
        <taxon>Magnoliopsida</taxon>
        <taxon>Proteales</taxon>
        <taxon>Nelumbonaceae</taxon>
        <taxon>Nelumbo</taxon>
    </lineage>
</organism>
<dbReference type="GO" id="GO:0005509">
    <property type="term" value="F:calcium ion binding"/>
    <property type="evidence" value="ECO:0007669"/>
    <property type="project" value="InterPro"/>
</dbReference>